<dbReference type="OrthoDB" id="9806791at2"/>
<evidence type="ECO:0000313" key="5">
    <source>
        <dbReference type="EMBL" id="EKU93233.1"/>
    </source>
</evidence>
<dbReference type="PANTHER" id="PTHR10772">
    <property type="entry name" value="10 KDA HEAT SHOCK PROTEIN"/>
    <property type="match status" value="1"/>
</dbReference>
<gene>
    <name evidence="3" type="primary">groES</name>
    <name evidence="3" type="synonym">groS</name>
    <name evidence="5" type="ORF">HMPREF9698_01394</name>
</gene>
<dbReference type="GO" id="GO:0005737">
    <property type="term" value="C:cytoplasm"/>
    <property type="evidence" value="ECO:0007669"/>
    <property type="project" value="UniProtKB-SubCell"/>
</dbReference>
<comment type="caution">
    <text evidence="5">The sequence shown here is derived from an EMBL/GenBank/DDBJ whole genome shotgun (WGS) entry which is preliminary data.</text>
</comment>
<accession>K9E949</accession>
<dbReference type="HOGENOM" id="CLU_132825_2_0_9"/>
<dbReference type="InterPro" id="IPR037124">
    <property type="entry name" value="Chaperonin_GroES_sf"/>
</dbReference>
<keyword evidence="2 3" id="KW-0143">Chaperone</keyword>
<dbReference type="HAMAP" id="MF_00580">
    <property type="entry name" value="CH10"/>
    <property type="match status" value="1"/>
</dbReference>
<dbReference type="STRING" id="883081.HMPREF9698_01394"/>
<dbReference type="GO" id="GO:0046872">
    <property type="term" value="F:metal ion binding"/>
    <property type="evidence" value="ECO:0007669"/>
    <property type="project" value="TreeGrafter"/>
</dbReference>
<evidence type="ECO:0000256" key="1">
    <source>
        <dbReference type="ARBA" id="ARBA00006975"/>
    </source>
</evidence>
<comment type="subunit">
    <text evidence="3">Heptamer of 7 subunits arranged in a ring. Interacts with the chaperonin GroEL.</text>
</comment>
<dbReference type="RefSeq" id="WP_003778455.1">
    <property type="nucleotide sequence ID" value="NZ_JH992960.1"/>
</dbReference>
<dbReference type="PATRIC" id="fig|883081.3.peg.1229"/>
<comment type="function">
    <text evidence="3 4">Together with the chaperonin GroEL, plays an essential role in assisting protein folding. The GroEL-GroES system forms a nano-cage that allows encapsulation of the non-native substrate proteins and provides a physical environment optimized to promote and accelerate protein folding. GroES binds to the apical surface of the GroEL ring, thereby capping the opening of the GroEL channel.</text>
</comment>
<evidence type="ECO:0000256" key="3">
    <source>
        <dbReference type="HAMAP-Rule" id="MF_00580"/>
    </source>
</evidence>
<proteinExistence type="inferred from homology"/>
<keyword evidence="6" id="KW-1185">Reference proteome</keyword>
<dbReference type="GO" id="GO:0044183">
    <property type="term" value="F:protein folding chaperone"/>
    <property type="evidence" value="ECO:0007669"/>
    <property type="project" value="InterPro"/>
</dbReference>
<evidence type="ECO:0000256" key="4">
    <source>
        <dbReference type="RuleBase" id="RU000535"/>
    </source>
</evidence>
<dbReference type="InterPro" id="IPR020818">
    <property type="entry name" value="Chaperonin_GroES"/>
</dbReference>
<dbReference type="PANTHER" id="PTHR10772:SF58">
    <property type="entry name" value="CO-CHAPERONIN GROES"/>
    <property type="match status" value="1"/>
</dbReference>
<dbReference type="EMBL" id="AGXA01000022">
    <property type="protein sequence ID" value="EKU93233.1"/>
    <property type="molecule type" value="Genomic_DNA"/>
</dbReference>
<dbReference type="PRINTS" id="PR00297">
    <property type="entry name" value="CHAPERONIN10"/>
</dbReference>
<dbReference type="NCBIfam" id="NF001534">
    <property type="entry name" value="PRK00364.2-5"/>
    <property type="match status" value="1"/>
</dbReference>
<dbReference type="GO" id="GO:0051082">
    <property type="term" value="F:unfolded protein binding"/>
    <property type="evidence" value="ECO:0007669"/>
    <property type="project" value="TreeGrafter"/>
</dbReference>
<comment type="similarity">
    <text evidence="1 3 4">Belongs to the GroES chaperonin family.</text>
</comment>
<evidence type="ECO:0000256" key="2">
    <source>
        <dbReference type="ARBA" id="ARBA00023186"/>
    </source>
</evidence>
<dbReference type="FunFam" id="2.30.33.40:FF:000001">
    <property type="entry name" value="10 kDa chaperonin"/>
    <property type="match status" value="1"/>
</dbReference>
<dbReference type="GO" id="GO:0005524">
    <property type="term" value="F:ATP binding"/>
    <property type="evidence" value="ECO:0007669"/>
    <property type="project" value="InterPro"/>
</dbReference>
<evidence type="ECO:0000313" key="6">
    <source>
        <dbReference type="Proteomes" id="UP000009875"/>
    </source>
</evidence>
<dbReference type="eggNOG" id="COG0234">
    <property type="taxonomic scope" value="Bacteria"/>
</dbReference>
<dbReference type="NCBIfam" id="NF001531">
    <property type="entry name" value="PRK00364.2-2"/>
    <property type="match status" value="1"/>
</dbReference>
<organism evidence="5 6">
    <name type="scientific">Alloiococcus otitis ATCC 51267</name>
    <dbReference type="NCBI Taxonomy" id="883081"/>
    <lineage>
        <taxon>Bacteria</taxon>
        <taxon>Bacillati</taxon>
        <taxon>Bacillota</taxon>
        <taxon>Bacilli</taxon>
        <taxon>Lactobacillales</taxon>
        <taxon>Carnobacteriaceae</taxon>
        <taxon>Alloiococcus</taxon>
    </lineage>
</organism>
<name>K9E949_9LACT</name>
<dbReference type="CDD" id="cd00320">
    <property type="entry name" value="cpn10"/>
    <property type="match status" value="1"/>
</dbReference>
<dbReference type="PROSITE" id="PS00681">
    <property type="entry name" value="CHAPERONINS_CPN10"/>
    <property type="match status" value="1"/>
</dbReference>
<dbReference type="GO" id="GO:0051087">
    <property type="term" value="F:protein-folding chaperone binding"/>
    <property type="evidence" value="ECO:0007669"/>
    <property type="project" value="TreeGrafter"/>
</dbReference>
<dbReference type="SUPFAM" id="SSF50129">
    <property type="entry name" value="GroES-like"/>
    <property type="match status" value="1"/>
</dbReference>
<dbReference type="InterPro" id="IPR011032">
    <property type="entry name" value="GroES-like_sf"/>
</dbReference>
<dbReference type="Gene3D" id="2.30.33.40">
    <property type="entry name" value="GroES chaperonin"/>
    <property type="match status" value="1"/>
</dbReference>
<dbReference type="Proteomes" id="UP000009875">
    <property type="component" value="Unassembled WGS sequence"/>
</dbReference>
<sequence length="94" mass="10071">MLKPLSNRVVLEVAEKEETTASGFVLPESAKDSPQTGRVVAVGKGVLLPDGSRSEVEVAEGDQVIFEKHAGSEVKYDGNEYLVVKDTDIIAVVE</sequence>
<reference evidence="5 6" key="1">
    <citation type="submission" date="2012-09" db="EMBL/GenBank/DDBJ databases">
        <title>The Genome Sequence of Alloiococcus otitis ATCC 51267.</title>
        <authorList>
            <consortium name="The Broad Institute Genome Sequencing Platform"/>
            <person name="Earl A."/>
            <person name="Ward D."/>
            <person name="Feldgarden M."/>
            <person name="Gevers D."/>
            <person name="Huys G."/>
            <person name="Walker B."/>
            <person name="Young S.K."/>
            <person name="Zeng Q."/>
            <person name="Gargeya S."/>
            <person name="Fitzgerald M."/>
            <person name="Haas B."/>
            <person name="Abouelleil A."/>
            <person name="Alvarado L."/>
            <person name="Arachchi H.M."/>
            <person name="Berlin A.M."/>
            <person name="Chapman S.B."/>
            <person name="Goldberg J."/>
            <person name="Griggs A."/>
            <person name="Gujja S."/>
            <person name="Hansen M."/>
            <person name="Howarth C."/>
            <person name="Imamovic A."/>
            <person name="Larimer J."/>
            <person name="McCowen C."/>
            <person name="Montmayeur A."/>
            <person name="Murphy C."/>
            <person name="Neiman D."/>
            <person name="Pearson M."/>
            <person name="Priest M."/>
            <person name="Roberts A."/>
            <person name="Saif S."/>
            <person name="Shea T."/>
            <person name="Sisk P."/>
            <person name="Sykes S."/>
            <person name="Wortman J."/>
            <person name="Nusbaum C."/>
            <person name="Birren B."/>
        </authorList>
    </citation>
    <scope>NUCLEOTIDE SEQUENCE [LARGE SCALE GENOMIC DNA]</scope>
    <source>
        <strain evidence="5 6">ATCC 51267</strain>
    </source>
</reference>
<comment type="subcellular location">
    <subcellularLocation>
        <location evidence="3">Cytoplasm</location>
    </subcellularLocation>
</comment>
<protein>
    <recommendedName>
        <fullName evidence="3">Co-chaperonin GroES</fullName>
    </recommendedName>
    <alternativeName>
        <fullName evidence="3">10 kDa chaperonin</fullName>
    </alternativeName>
    <alternativeName>
        <fullName evidence="3">Chaperonin-10</fullName>
        <shortName evidence="3">Cpn10</shortName>
    </alternativeName>
</protein>
<keyword evidence="3" id="KW-0963">Cytoplasm</keyword>
<dbReference type="SMART" id="SM00883">
    <property type="entry name" value="Cpn10"/>
    <property type="match status" value="1"/>
</dbReference>
<dbReference type="AlphaFoldDB" id="K9E949"/>
<dbReference type="Pfam" id="PF00166">
    <property type="entry name" value="Cpn10"/>
    <property type="match status" value="1"/>
</dbReference>
<dbReference type="InterPro" id="IPR018369">
    <property type="entry name" value="Chaprnonin_Cpn10_CS"/>
</dbReference>